<feature type="region of interest" description="Disordered" evidence="1">
    <location>
        <begin position="1"/>
        <end position="149"/>
    </location>
</feature>
<reference evidence="2 3" key="1">
    <citation type="journal article" date="2019" name="New Phytol.">
        <title>Comparative genomics reveals unique wood-decay strategies and fruiting body development in the Schizophyllaceae.</title>
        <authorList>
            <person name="Almasi E."/>
            <person name="Sahu N."/>
            <person name="Krizsan K."/>
            <person name="Balint B."/>
            <person name="Kovacs G.M."/>
            <person name="Kiss B."/>
            <person name="Cseklye J."/>
            <person name="Drula E."/>
            <person name="Henrissat B."/>
            <person name="Nagy I."/>
            <person name="Chovatia M."/>
            <person name="Adam C."/>
            <person name="LaButti K."/>
            <person name="Lipzen A."/>
            <person name="Riley R."/>
            <person name="Grigoriev I.V."/>
            <person name="Nagy L.G."/>
        </authorList>
    </citation>
    <scope>NUCLEOTIDE SEQUENCE [LARGE SCALE GENOMIC DNA]</scope>
    <source>
        <strain evidence="2 3">NL-1724</strain>
    </source>
</reference>
<feature type="compositionally biased region" description="Polar residues" evidence="1">
    <location>
        <begin position="52"/>
        <end position="61"/>
    </location>
</feature>
<evidence type="ECO:0000256" key="1">
    <source>
        <dbReference type="SAM" id="MobiDB-lite"/>
    </source>
</evidence>
<feature type="region of interest" description="Disordered" evidence="1">
    <location>
        <begin position="615"/>
        <end position="669"/>
    </location>
</feature>
<feature type="compositionally biased region" description="Basic and acidic residues" evidence="1">
    <location>
        <begin position="263"/>
        <end position="294"/>
    </location>
</feature>
<accession>A0A550C472</accession>
<dbReference type="EMBL" id="VDMD01000027">
    <property type="protein sequence ID" value="TRM59587.1"/>
    <property type="molecule type" value="Genomic_DNA"/>
</dbReference>
<keyword evidence="3" id="KW-1185">Reference proteome</keyword>
<feature type="compositionally biased region" description="Polar residues" evidence="1">
    <location>
        <begin position="140"/>
        <end position="149"/>
    </location>
</feature>
<feature type="compositionally biased region" description="Polar residues" evidence="1">
    <location>
        <begin position="193"/>
        <end position="215"/>
    </location>
</feature>
<feature type="compositionally biased region" description="Basic and acidic residues" evidence="1">
    <location>
        <begin position="216"/>
        <end position="244"/>
    </location>
</feature>
<feature type="region of interest" description="Disordered" evidence="1">
    <location>
        <begin position="453"/>
        <end position="544"/>
    </location>
</feature>
<comment type="caution">
    <text evidence="2">The sequence shown here is derived from an EMBL/GenBank/DDBJ whole genome shotgun (WGS) entry which is preliminary data.</text>
</comment>
<evidence type="ECO:0000313" key="3">
    <source>
        <dbReference type="Proteomes" id="UP000320762"/>
    </source>
</evidence>
<protein>
    <submittedName>
        <fullName evidence="2">Uncharacterized protein</fullName>
    </submittedName>
</protein>
<feature type="region of interest" description="Disordered" evidence="1">
    <location>
        <begin position="406"/>
        <end position="436"/>
    </location>
</feature>
<dbReference type="AlphaFoldDB" id="A0A550C472"/>
<feature type="compositionally biased region" description="Low complexity" evidence="1">
    <location>
        <begin position="504"/>
        <end position="516"/>
    </location>
</feature>
<gene>
    <name evidence="2" type="ORF">BD626DRAFT_151079</name>
</gene>
<evidence type="ECO:0000313" key="2">
    <source>
        <dbReference type="EMBL" id="TRM59587.1"/>
    </source>
</evidence>
<feature type="compositionally biased region" description="Polar residues" evidence="1">
    <location>
        <begin position="247"/>
        <end position="256"/>
    </location>
</feature>
<name>A0A550C472_9AGAR</name>
<feature type="compositionally biased region" description="Polar residues" evidence="1">
    <location>
        <begin position="86"/>
        <end position="98"/>
    </location>
</feature>
<organism evidence="2 3">
    <name type="scientific">Schizophyllum amplum</name>
    <dbReference type="NCBI Taxonomy" id="97359"/>
    <lineage>
        <taxon>Eukaryota</taxon>
        <taxon>Fungi</taxon>
        <taxon>Dikarya</taxon>
        <taxon>Basidiomycota</taxon>
        <taxon>Agaricomycotina</taxon>
        <taxon>Agaricomycetes</taxon>
        <taxon>Agaricomycetidae</taxon>
        <taxon>Agaricales</taxon>
        <taxon>Schizophyllaceae</taxon>
        <taxon>Schizophyllum</taxon>
    </lineage>
</organism>
<dbReference type="Proteomes" id="UP000320762">
    <property type="component" value="Unassembled WGS sequence"/>
</dbReference>
<sequence>MRRVLQETLASPVASRNRRSSQGSVRPPAPTPAPDTSGRQPPAVEEPHAGQPSDSRSSTATAKIHHAPPMEKRHSSSHSSKGVPPSFTNGIPLNSTERASPPARRDNASHSLNFAPRSGGAGSSQPGTPAEAEIVPPSRPSQSTLYQTSPSATALGALSAHVASPYRAASSAMAAPAPVHAGATPATAIPISRATSSTHARPSTQPPMASGSSVSERAKSQSRRSESLQRETRARRETREHWERMQTAGNASNSHQPAGPELPPHKQGTELDHRKEDNAAEDLHRGRSKPEARRENRHGKARTVTYATFEAAQNGLVPQDWTRNTERPASPADRKGKRRASTTSSLAHNSPDRTGHTSQPSERTIKNTPHVWDPPPPRVYRLHARRRPPVDPVAYIATLMRRSAGARRTLQHVPRPDDSPLRTLPATESSTRSQQPPAAIYAATAMQHALLPLRGAAPRQTDPLPTRPLHEARRESMPRDATHSHHATTKAEVSSYERRSTPHGSSSRIAGSRTSSPINSPRSTVAARTTHHVHTTSSHQPKSARIPHAHVEDLPLHHIYSRFAPVSSLHPPATSTSHRFTPISHLHPPIPPPPPEAAPVYAYPASALAARPVAECSLPPEGPPVQARRQSRPLRRESDPLDLSSFVPPVPRLTEHVSGRKTSASPEVPTEFRRALNSWRGCPHDLWVYTSGPGQCLGCLELLGGRVYRCEGCGAVACTTCRHDKF</sequence>
<proteinExistence type="predicted"/>
<feature type="compositionally biased region" description="Basic and acidic residues" evidence="1">
    <location>
        <begin position="468"/>
        <end position="483"/>
    </location>
</feature>
<feature type="compositionally biased region" description="Polar residues" evidence="1">
    <location>
        <begin position="426"/>
        <end position="436"/>
    </location>
</feature>
<feature type="region of interest" description="Disordered" evidence="1">
    <location>
        <begin position="186"/>
        <end position="385"/>
    </location>
</feature>